<feature type="region of interest" description="Disordered" evidence="1">
    <location>
        <begin position="90"/>
        <end position="189"/>
    </location>
</feature>
<protein>
    <recommendedName>
        <fullName evidence="2">J domain-containing protein</fullName>
    </recommendedName>
</protein>
<feature type="compositionally biased region" description="Basic and acidic residues" evidence="1">
    <location>
        <begin position="157"/>
        <end position="172"/>
    </location>
</feature>
<dbReference type="PANTHER" id="PTHR43908">
    <property type="entry name" value="AT29763P-RELATED"/>
    <property type="match status" value="1"/>
</dbReference>
<evidence type="ECO:0000259" key="2">
    <source>
        <dbReference type="PROSITE" id="PS50076"/>
    </source>
</evidence>
<name>A0A8K1CKA0_PYTOL</name>
<reference evidence="3" key="1">
    <citation type="submission" date="2019-03" db="EMBL/GenBank/DDBJ databases">
        <title>Long read genome sequence of the mycoparasitic Pythium oligandrum ATCC 38472 isolated from sugarbeet rhizosphere.</title>
        <authorList>
            <person name="Gaulin E."/>
        </authorList>
    </citation>
    <scope>NUCLEOTIDE SEQUENCE</scope>
    <source>
        <strain evidence="3">ATCC 38472_TT</strain>
    </source>
</reference>
<dbReference type="OrthoDB" id="10250354at2759"/>
<dbReference type="Pfam" id="PF00226">
    <property type="entry name" value="DnaJ"/>
    <property type="match status" value="1"/>
</dbReference>
<dbReference type="SMART" id="SM00271">
    <property type="entry name" value="DnaJ"/>
    <property type="match status" value="1"/>
</dbReference>
<dbReference type="EMBL" id="SPLM01000038">
    <property type="protein sequence ID" value="TMW64810.1"/>
    <property type="molecule type" value="Genomic_DNA"/>
</dbReference>
<dbReference type="InterPro" id="IPR001623">
    <property type="entry name" value="DnaJ_domain"/>
</dbReference>
<dbReference type="CDD" id="cd06257">
    <property type="entry name" value="DnaJ"/>
    <property type="match status" value="1"/>
</dbReference>
<feature type="compositionally biased region" description="Pro residues" evidence="1">
    <location>
        <begin position="125"/>
        <end position="137"/>
    </location>
</feature>
<dbReference type="Proteomes" id="UP000794436">
    <property type="component" value="Unassembled WGS sequence"/>
</dbReference>
<feature type="compositionally biased region" description="Pro residues" evidence="1">
    <location>
        <begin position="100"/>
        <end position="116"/>
    </location>
</feature>
<gene>
    <name evidence="3" type="ORF">Poli38472_008977</name>
</gene>
<accession>A0A8K1CKA0</accession>
<organism evidence="3 4">
    <name type="scientific">Pythium oligandrum</name>
    <name type="common">Mycoparasitic fungus</name>
    <dbReference type="NCBI Taxonomy" id="41045"/>
    <lineage>
        <taxon>Eukaryota</taxon>
        <taxon>Sar</taxon>
        <taxon>Stramenopiles</taxon>
        <taxon>Oomycota</taxon>
        <taxon>Peronosporomycetes</taxon>
        <taxon>Pythiales</taxon>
        <taxon>Pythiaceae</taxon>
        <taxon>Pythium</taxon>
    </lineage>
</organism>
<dbReference type="SUPFAM" id="SSF46565">
    <property type="entry name" value="Chaperone J-domain"/>
    <property type="match status" value="1"/>
</dbReference>
<feature type="domain" description="J" evidence="2">
    <location>
        <begin position="15"/>
        <end position="86"/>
    </location>
</feature>
<comment type="caution">
    <text evidence="3">The sequence shown here is derived from an EMBL/GenBank/DDBJ whole genome shotgun (WGS) entry which is preliminary data.</text>
</comment>
<evidence type="ECO:0000313" key="3">
    <source>
        <dbReference type="EMBL" id="TMW64810.1"/>
    </source>
</evidence>
<proteinExistence type="predicted"/>
<dbReference type="InterPro" id="IPR036869">
    <property type="entry name" value="J_dom_sf"/>
</dbReference>
<keyword evidence="4" id="KW-1185">Reference proteome</keyword>
<dbReference type="PROSITE" id="PS50076">
    <property type="entry name" value="DNAJ_2"/>
    <property type="match status" value="1"/>
</dbReference>
<dbReference type="InterPro" id="IPR051100">
    <property type="entry name" value="DnaJ_subfamily_B/C"/>
</dbReference>
<dbReference type="PRINTS" id="PR00625">
    <property type="entry name" value="JDOMAIN"/>
</dbReference>
<sequence length="261" mass="29742">MTDEAIERILSTGVHHYHVLGLSLPTDATALAPSTVVRRRYKELAIRVHPDKNASPNAEEAFKRLSEAYECLANEHSQRVYLVRLLAQTSARRGAKRPRPPPPRAPSQRSKPPPPPRRPKRPKTSPSPPPPPTPPPPPRRRTPEEIWQAFQREEEEQARREFHAKGFEREYKAASSPKPVSNEHDEAERTRVLESALDDKASRWHGWTKRAETTEETQTSSPPRVICCLLCRRKFPSEAALSRHEELSTLHRENVAKDSAQ</sequence>
<dbReference type="Gene3D" id="1.10.287.110">
    <property type="entry name" value="DnaJ domain"/>
    <property type="match status" value="1"/>
</dbReference>
<evidence type="ECO:0000256" key="1">
    <source>
        <dbReference type="SAM" id="MobiDB-lite"/>
    </source>
</evidence>
<evidence type="ECO:0000313" key="4">
    <source>
        <dbReference type="Proteomes" id="UP000794436"/>
    </source>
</evidence>
<dbReference type="AlphaFoldDB" id="A0A8K1CKA0"/>